<keyword evidence="4" id="KW-0472">Membrane</keyword>
<protein>
    <submittedName>
        <fullName evidence="6">Substrate-binding domain-containing protein</fullName>
    </submittedName>
</protein>
<organism evidence="6 7">
    <name type="scientific">Candidatus Blautia stercorigallinarum</name>
    <dbReference type="NCBI Taxonomy" id="2838501"/>
    <lineage>
        <taxon>Bacteria</taxon>
        <taxon>Bacillati</taxon>
        <taxon>Bacillota</taxon>
        <taxon>Clostridia</taxon>
        <taxon>Lachnospirales</taxon>
        <taxon>Lachnospiraceae</taxon>
        <taxon>Blautia</taxon>
    </lineage>
</organism>
<dbReference type="AlphaFoldDB" id="A0A9D1THM2"/>
<evidence type="ECO:0000256" key="2">
    <source>
        <dbReference type="ARBA" id="ARBA00007639"/>
    </source>
</evidence>
<sequence length="323" mass="35529">MKNSKKVFILTEAVLGVLVLILAVIMLLDRNGKEPYKVSVIIENSEDNQWAAFRYGLRMAAKDRQVEVSVVPTEGAMTLEEEQELIEQEIYNGADGVIVQPVPGSDTEEMLKKIEKKVPVMLVGSAAAKEGGETFPVTQPDNYAMGQALAEELIRDCADNLRGKSLGIVSCAGDSQAVQERSAGFQEALKGMGTRVSWNVEGIFGEEETNSLESLPKVDFVIALDDGSTTAAGEYSVSNDLHGAIVYGIGNSTEAVYYLDTGRTQCLVVPDEFNVGYQSLDEMSRKLGHSFRKMKDRQTIYTVIQRDTLFTKENQELLFTMSQ</sequence>
<dbReference type="GO" id="GO:0030313">
    <property type="term" value="C:cell envelope"/>
    <property type="evidence" value="ECO:0007669"/>
    <property type="project" value="UniProtKB-SubCell"/>
</dbReference>
<dbReference type="Pfam" id="PF13407">
    <property type="entry name" value="Peripla_BP_4"/>
    <property type="match status" value="1"/>
</dbReference>
<feature type="domain" description="Periplasmic binding protein" evidence="5">
    <location>
        <begin position="39"/>
        <end position="286"/>
    </location>
</feature>
<accession>A0A9D1THM2</accession>
<name>A0A9D1THM2_9FIRM</name>
<dbReference type="SUPFAM" id="SSF53822">
    <property type="entry name" value="Periplasmic binding protein-like I"/>
    <property type="match status" value="1"/>
</dbReference>
<dbReference type="EMBL" id="DXIQ01000102">
    <property type="protein sequence ID" value="HIV40186.1"/>
    <property type="molecule type" value="Genomic_DNA"/>
</dbReference>
<reference evidence="6" key="1">
    <citation type="journal article" date="2021" name="PeerJ">
        <title>Extensive microbial diversity within the chicken gut microbiome revealed by metagenomics and culture.</title>
        <authorList>
            <person name="Gilroy R."/>
            <person name="Ravi A."/>
            <person name="Getino M."/>
            <person name="Pursley I."/>
            <person name="Horton D.L."/>
            <person name="Alikhan N.F."/>
            <person name="Baker D."/>
            <person name="Gharbi K."/>
            <person name="Hall N."/>
            <person name="Watson M."/>
            <person name="Adriaenssens E.M."/>
            <person name="Foster-Nyarko E."/>
            <person name="Jarju S."/>
            <person name="Secka A."/>
            <person name="Antonio M."/>
            <person name="Oren A."/>
            <person name="Chaudhuri R.R."/>
            <person name="La Ragione R."/>
            <person name="Hildebrand F."/>
            <person name="Pallen M.J."/>
        </authorList>
    </citation>
    <scope>NUCLEOTIDE SEQUENCE</scope>
    <source>
        <strain evidence="6">CHK195-9823</strain>
    </source>
</reference>
<comment type="caution">
    <text evidence="6">The sequence shown here is derived from an EMBL/GenBank/DDBJ whole genome shotgun (WGS) entry which is preliminary data.</text>
</comment>
<feature type="transmembrane region" description="Helical" evidence="4">
    <location>
        <begin position="7"/>
        <end position="28"/>
    </location>
</feature>
<keyword evidence="4" id="KW-0812">Transmembrane</keyword>
<reference evidence="6" key="2">
    <citation type="submission" date="2021-04" db="EMBL/GenBank/DDBJ databases">
        <authorList>
            <person name="Gilroy R."/>
        </authorList>
    </citation>
    <scope>NUCLEOTIDE SEQUENCE</scope>
    <source>
        <strain evidence="6">CHK195-9823</strain>
    </source>
</reference>
<gene>
    <name evidence="6" type="ORF">H9747_14530</name>
</gene>
<dbReference type="PANTHER" id="PTHR46847">
    <property type="entry name" value="D-ALLOSE-BINDING PERIPLASMIC PROTEIN-RELATED"/>
    <property type="match status" value="1"/>
</dbReference>
<comment type="subcellular location">
    <subcellularLocation>
        <location evidence="1">Cell envelope</location>
    </subcellularLocation>
</comment>
<evidence type="ECO:0000256" key="1">
    <source>
        <dbReference type="ARBA" id="ARBA00004196"/>
    </source>
</evidence>
<evidence type="ECO:0000313" key="6">
    <source>
        <dbReference type="EMBL" id="HIV40186.1"/>
    </source>
</evidence>
<dbReference type="InterPro" id="IPR025997">
    <property type="entry name" value="SBP_2_dom"/>
</dbReference>
<proteinExistence type="inferred from homology"/>
<evidence type="ECO:0000256" key="4">
    <source>
        <dbReference type="SAM" id="Phobius"/>
    </source>
</evidence>
<evidence type="ECO:0000259" key="5">
    <source>
        <dbReference type="Pfam" id="PF13407"/>
    </source>
</evidence>
<dbReference type="Gene3D" id="3.40.50.2300">
    <property type="match status" value="2"/>
</dbReference>
<evidence type="ECO:0000256" key="3">
    <source>
        <dbReference type="ARBA" id="ARBA00022729"/>
    </source>
</evidence>
<keyword evidence="3" id="KW-0732">Signal</keyword>
<keyword evidence="4" id="KW-1133">Transmembrane helix</keyword>
<evidence type="ECO:0000313" key="7">
    <source>
        <dbReference type="Proteomes" id="UP000886814"/>
    </source>
</evidence>
<dbReference type="GO" id="GO:0030246">
    <property type="term" value="F:carbohydrate binding"/>
    <property type="evidence" value="ECO:0007669"/>
    <property type="project" value="UniProtKB-ARBA"/>
</dbReference>
<dbReference type="InterPro" id="IPR028082">
    <property type="entry name" value="Peripla_BP_I"/>
</dbReference>
<dbReference type="Proteomes" id="UP000886814">
    <property type="component" value="Unassembled WGS sequence"/>
</dbReference>
<dbReference type="PANTHER" id="PTHR46847:SF4">
    <property type="entry name" value="AUTOINDUCER 2-BINDING PROTEIN LSRB"/>
    <property type="match status" value="1"/>
</dbReference>
<comment type="similarity">
    <text evidence="2">Belongs to the bacterial solute-binding protein 2 family.</text>
</comment>